<keyword evidence="4" id="KW-0255">Endonuclease</keyword>
<keyword evidence="1" id="KW-0808">Transferase</keyword>
<dbReference type="Proteomes" id="UP000625584">
    <property type="component" value="Unassembled WGS sequence"/>
</dbReference>
<evidence type="ECO:0000259" key="7">
    <source>
        <dbReference type="Pfam" id="PF06817"/>
    </source>
</evidence>
<dbReference type="GO" id="GO:0016787">
    <property type="term" value="F:hydrolase activity"/>
    <property type="evidence" value="ECO:0007669"/>
    <property type="project" value="UniProtKB-KW"/>
</dbReference>
<organism evidence="8 9">
    <name type="scientific">Passerina amoena</name>
    <name type="common">Lazuli bunting</name>
    <dbReference type="NCBI Taxonomy" id="142471"/>
    <lineage>
        <taxon>Eukaryota</taxon>
        <taxon>Metazoa</taxon>
        <taxon>Chordata</taxon>
        <taxon>Craniata</taxon>
        <taxon>Vertebrata</taxon>
        <taxon>Euteleostomi</taxon>
        <taxon>Archelosauria</taxon>
        <taxon>Archosauria</taxon>
        <taxon>Dinosauria</taxon>
        <taxon>Saurischia</taxon>
        <taxon>Theropoda</taxon>
        <taxon>Coelurosauria</taxon>
        <taxon>Aves</taxon>
        <taxon>Neognathae</taxon>
        <taxon>Neoaves</taxon>
        <taxon>Telluraves</taxon>
        <taxon>Australaves</taxon>
        <taxon>Passeriformes</taxon>
        <taxon>Cardinalidae</taxon>
        <taxon>Passerina</taxon>
    </lineage>
</organism>
<dbReference type="GO" id="GO:0035613">
    <property type="term" value="F:RNA stem-loop binding"/>
    <property type="evidence" value="ECO:0007669"/>
    <property type="project" value="TreeGrafter"/>
</dbReference>
<keyword evidence="2" id="KW-0548">Nucleotidyltransferase</keyword>
<feature type="non-terminal residue" evidence="8">
    <location>
        <position position="56"/>
    </location>
</feature>
<dbReference type="GO" id="GO:0003964">
    <property type="term" value="F:RNA-directed DNA polymerase activity"/>
    <property type="evidence" value="ECO:0007669"/>
    <property type="project" value="UniProtKB-KW"/>
</dbReference>
<gene>
    <name evidence="8" type="primary">Ervk6</name>
    <name evidence="8" type="ORF">PASAMO_R15250</name>
</gene>
<dbReference type="InterPro" id="IPR010661">
    <property type="entry name" value="RVT_thumb"/>
</dbReference>
<sequence length="56" mass="6391">PFKYLGVKISDQTIQPQTIQFSTKMQTLNDAQKILGVINWVRPYLGLITPQLSPLF</sequence>
<dbReference type="PANTHER" id="PTHR41694">
    <property type="entry name" value="ENDOGENOUS RETROVIRUS GROUP K MEMBER POL PROTEIN"/>
    <property type="match status" value="1"/>
</dbReference>
<evidence type="ECO:0000256" key="3">
    <source>
        <dbReference type="ARBA" id="ARBA00022722"/>
    </source>
</evidence>
<evidence type="ECO:0000313" key="9">
    <source>
        <dbReference type="Proteomes" id="UP000625584"/>
    </source>
</evidence>
<evidence type="ECO:0000256" key="4">
    <source>
        <dbReference type="ARBA" id="ARBA00022759"/>
    </source>
</evidence>
<keyword evidence="5" id="KW-0378">Hydrolase</keyword>
<evidence type="ECO:0000256" key="5">
    <source>
        <dbReference type="ARBA" id="ARBA00022801"/>
    </source>
</evidence>
<name>A0A852CSZ4_PASAF</name>
<dbReference type="SUPFAM" id="SSF56672">
    <property type="entry name" value="DNA/RNA polymerases"/>
    <property type="match status" value="1"/>
</dbReference>
<dbReference type="InterPro" id="IPR043128">
    <property type="entry name" value="Rev_trsase/Diguanyl_cyclase"/>
</dbReference>
<proteinExistence type="predicted"/>
<dbReference type="EMBL" id="WBNP01000539">
    <property type="protein sequence ID" value="NXP84029.1"/>
    <property type="molecule type" value="Genomic_DNA"/>
</dbReference>
<feature type="non-terminal residue" evidence="8">
    <location>
        <position position="1"/>
    </location>
</feature>
<dbReference type="GO" id="GO:0004519">
    <property type="term" value="F:endonuclease activity"/>
    <property type="evidence" value="ECO:0007669"/>
    <property type="project" value="UniProtKB-KW"/>
</dbReference>
<protein>
    <submittedName>
        <fullName evidence="8">POK6 protein</fullName>
    </submittedName>
</protein>
<reference evidence="8" key="1">
    <citation type="submission" date="2019-09" db="EMBL/GenBank/DDBJ databases">
        <title>Bird 10,000 Genomes (B10K) Project - Family phase.</title>
        <authorList>
            <person name="Zhang G."/>
        </authorList>
    </citation>
    <scope>NUCLEOTIDE SEQUENCE</scope>
    <source>
        <strain evidence="8">OUT-0017</strain>
        <tissue evidence="8">Muscle</tissue>
    </source>
</reference>
<evidence type="ECO:0000256" key="2">
    <source>
        <dbReference type="ARBA" id="ARBA00022695"/>
    </source>
</evidence>
<dbReference type="Pfam" id="PF06817">
    <property type="entry name" value="RVT_thumb"/>
    <property type="match status" value="1"/>
</dbReference>
<dbReference type="InterPro" id="IPR043502">
    <property type="entry name" value="DNA/RNA_pol_sf"/>
</dbReference>
<keyword evidence="3" id="KW-0540">Nuclease</keyword>
<dbReference type="PANTHER" id="PTHR41694:SF3">
    <property type="entry name" value="RNA-DIRECTED DNA POLYMERASE-RELATED"/>
    <property type="match status" value="1"/>
</dbReference>
<keyword evidence="6" id="KW-0695">RNA-directed DNA polymerase</keyword>
<comment type="caution">
    <text evidence="8">The sequence shown here is derived from an EMBL/GenBank/DDBJ whole genome shotgun (WGS) entry which is preliminary data.</text>
</comment>
<evidence type="ECO:0000313" key="8">
    <source>
        <dbReference type="EMBL" id="NXP84029.1"/>
    </source>
</evidence>
<keyword evidence="9" id="KW-1185">Reference proteome</keyword>
<dbReference type="AlphaFoldDB" id="A0A852CSZ4"/>
<dbReference type="Gene3D" id="3.30.70.270">
    <property type="match status" value="1"/>
</dbReference>
<accession>A0A852CSZ4</accession>
<evidence type="ECO:0000256" key="1">
    <source>
        <dbReference type="ARBA" id="ARBA00022679"/>
    </source>
</evidence>
<feature type="domain" description="Reverse transcriptase thumb" evidence="7">
    <location>
        <begin position="17"/>
        <end position="56"/>
    </location>
</feature>
<evidence type="ECO:0000256" key="6">
    <source>
        <dbReference type="ARBA" id="ARBA00022918"/>
    </source>
</evidence>